<reference evidence="3" key="1">
    <citation type="submission" date="2020-11" db="EMBL/GenBank/DDBJ databases">
        <authorList>
            <consortium name="DOE Joint Genome Institute"/>
            <person name="Ahrendt S."/>
            <person name="Riley R."/>
            <person name="Andreopoulos W."/>
            <person name="Labutti K."/>
            <person name="Pangilinan J."/>
            <person name="Ruiz-Duenas F.J."/>
            <person name="Barrasa J.M."/>
            <person name="Sanchez-Garcia M."/>
            <person name="Camarero S."/>
            <person name="Miyauchi S."/>
            <person name="Serrano A."/>
            <person name="Linde D."/>
            <person name="Babiker R."/>
            <person name="Drula E."/>
            <person name="Ayuso-Fernandez I."/>
            <person name="Pacheco R."/>
            <person name="Padilla G."/>
            <person name="Ferreira P."/>
            <person name="Barriuso J."/>
            <person name="Kellner H."/>
            <person name="Castanera R."/>
            <person name="Alfaro M."/>
            <person name="Ramirez L."/>
            <person name="Pisabarro A.G."/>
            <person name="Kuo A."/>
            <person name="Tritt A."/>
            <person name="Lipzen A."/>
            <person name="He G."/>
            <person name="Yan M."/>
            <person name="Ng V."/>
            <person name="Cullen D."/>
            <person name="Martin F."/>
            <person name="Rosso M.-N."/>
            <person name="Henrissat B."/>
            <person name="Hibbett D."/>
            <person name="Martinez A.T."/>
            <person name="Grigoriev I.V."/>
        </authorList>
    </citation>
    <scope>NUCLEOTIDE SEQUENCE</scope>
    <source>
        <strain evidence="3">AH 40177</strain>
    </source>
</reference>
<evidence type="ECO:0000313" key="4">
    <source>
        <dbReference type="Proteomes" id="UP000772434"/>
    </source>
</evidence>
<keyword evidence="2" id="KW-0732">Signal</keyword>
<feature type="signal peptide" evidence="2">
    <location>
        <begin position="1"/>
        <end position="18"/>
    </location>
</feature>
<feature type="region of interest" description="Disordered" evidence="1">
    <location>
        <begin position="165"/>
        <end position="197"/>
    </location>
</feature>
<dbReference type="EMBL" id="JADNRY010000283">
    <property type="protein sequence ID" value="KAF9059716.1"/>
    <property type="molecule type" value="Genomic_DNA"/>
</dbReference>
<organism evidence="3 4">
    <name type="scientific">Rhodocollybia butyracea</name>
    <dbReference type="NCBI Taxonomy" id="206335"/>
    <lineage>
        <taxon>Eukaryota</taxon>
        <taxon>Fungi</taxon>
        <taxon>Dikarya</taxon>
        <taxon>Basidiomycota</taxon>
        <taxon>Agaricomycotina</taxon>
        <taxon>Agaricomycetes</taxon>
        <taxon>Agaricomycetidae</taxon>
        <taxon>Agaricales</taxon>
        <taxon>Marasmiineae</taxon>
        <taxon>Omphalotaceae</taxon>
        <taxon>Rhodocollybia</taxon>
    </lineage>
</organism>
<feature type="compositionally biased region" description="Low complexity" evidence="1">
    <location>
        <begin position="219"/>
        <end position="247"/>
    </location>
</feature>
<comment type="caution">
    <text evidence="3">The sequence shown here is derived from an EMBL/GenBank/DDBJ whole genome shotgun (WGS) entry which is preliminary data.</text>
</comment>
<sequence length="247" mass="26937">MRAALLFILIASSMLAVCIPVPVRPSRKPVQTPTTLRPLKSNGPIQVPQEAQARKRNKKPRRTVTVIVDKTGKTTGSDAPTVFPLDVKARAITLAINRAMGSTAPTDYIGLYTPSKESGERDMFFFKVDEEGRGPYFGWAAKGAAFRKDSKTGLVVSNGELAGTYAGVGSGDPATEETFKAVPPPESDDAREQEKRKDWGTLSIMFDEIFMKVHTERPSTSSSVSSTFSKSKVWDDLPPLLPSDYPI</sequence>
<feature type="region of interest" description="Disordered" evidence="1">
    <location>
        <begin position="216"/>
        <end position="247"/>
    </location>
</feature>
<feature type="chain" id="PRO_5040270984" evidence="2">
    <location>
        <begin position="19"/>
        <end position="247"/>
    </location>
</feature>
<proteinExistence type="predicted"/>
<dbReference type="AlphaFoldDB" id="A0A9P5TYD9"/>
<gene>
    <name evidence="3" type="ORF">BDP27DRAFT_1430962</name>
</gene>
<evidence type="ECO:0000313" key="3">
    <source>
        <dbReference type="EMBL" id="KAF9059716.1"/>
    </source>
</evidence>
<feature type="compositionally biased region" description="Basic and acidic residues" evidence="1">
    <location>
        <begin position="188"/>
        <end position="197"/>
    </location>
</feature>
<keyword evidence="4" id="KW-1185">Reference proteome</keyword>
<name>A0A9P5TYD9_9AGAR</name>
<evidence type="ECO:0000256" key="1">
    <source>
        <dbReference type="SAM" id="MobiDB-lite"/>
    </source>
</evidence>
<evidence type="ECO:0000256" key="2">
    <source>
        <dbReference type="SAM" id="SignalP"/>
    </source>
</evidence>
<dbReference type="Proteomes" id="UP000772434">
    <property type="component" value="Unassembled WGS sequence"/>
</dbReference>
<feature type="region of interest" description="Disordered" evidence="1">
    <location>
        <begin position="26"/>
        <end position="60"/>
    </location>
</feature>
<accession>A0A9P5TYD9</accession>
<protein>
    <submittedName>
        <fullName evidence="3">Uncharacterized protein</fullName>
    </submittedName>
</protein>